<evidence type="ECO:0000256" key="2">
    <source>
        <dbReference type="ARBA" id="ARBA00022525"/>
    </source>
</evidence>
<dbReference type="InterPro" id="IPR008983">
    <property type="entry name" value="Tumour_necrosis_fac-like_dom"/>
</dbReference>
<gene>
    <name evidence="4" type="ORF">DPMN_172729</name>
</gene>
<comment type="subcellular location">
    <subcellularLocation>
        <location evidence="1">Secreted</location>
    </subcellularLocation>
</comment>
<evidence type="ECO:0000313" key="4">
    <source>
        <dbReference type="EMBL" id="KAH3771412.1"/>
    </source>
</evidence>
<reference evidence="4" key="2">
    <citation type="submission" date="2020-11" db="EMBL/GenBank/DDBJ databases">
        <authorList>
            <person name="McCartney M.A."/>
            <person name="Auch B."/>
            <person name="Kono T."/>
            <person name="Mallez S."/>
            <person name="Becker A."/>
            <person name="Gohl D.M."/>
            <person name="Silverstein K.A.T."/>
            <person name="Koren S."/>
            <person name="Bechman K.B."/>
            <person name="Herman A."/>
            <person name="Abrahante J.E."/>
            <person name="Garbe J."/>
        </authorList>
    </citation>
    <scope>NUCLEOTIDE SEQUENCE</scope>
    <source>
        <strain evidence="4">Duluth1</strain>
        <tissue evidence="4">Whole animal</tissue>
    </source>
</reference>
<feature type="domain" description="C1q" evidence="3">
    <location>
        <begin position="1"/>
        <end position="107"/>
    </location>
</feature>
<name>A0A9D4IGB8_DREPO</name>
<comment type="caution">
    <text evidence="4">The sequence shown here is derived from an EMBL/GenBank/DDBJ whole genome shotgun (WGS) entry which is preliminary data.</text>
</comment>
<dbReference type="SUPFAM" id="SSF49842">
    <property type="entry name" value="TNF-like"/>
    <property type="match status" value="1"/>
</dbReference>
<dbReference type="Proteomes" id="UP000828390">
    <property type="component" value="Unassembled WGS sequence"/>
</dbReference>
<dbReference type="PANTHER" id="PTHR15427:SF50">
    <property type="entry name" value="COMPLEMENT C1Q TUMOR NECROSIS FACTOR-RELATED PROTEIN 2-LIKE"/>
    <property type="match status" value="1"/>
</dbReference>
<evidence type="ECO:0000259" key="3">
    <source>
        <dbReference type="PROSITE" id="PS50871"/>
    </source>
</evidence>
<dbReference type="AlphaFoldDB" id="A0A9D4IGB8"/>
<dbReference type="EMBL" id="JAIWYP010000009">
    <property type="protein sequence ID" value="KAH3771412.1"/>
    <property type="molecule type" value="Genomic_DNA"/>
</dbReference>
<accession>A0A9D4IGB8</accession>
<evidence type="ECO:0000256" key="1">
    <source>
        <dbReference type="ARBA" id="ARBA00004613"/>
    </source>
</evidence>
<dbReference type="PROSITE" id="PS50871">
    <property type="entry name" value="C1Q"/>
    <property type="match status" value="1"/>
</dbReference>
<dbReference type="Pfam" id="PF00386">
    <property type="entry name" value="C1q"/>
    <property type="match status" value="1"/>
</dbReference>
<keyword evidence="2" id="KW-0964">Secreted</keyword>
<protein>
    <recommendedName>
        <fullName evidence="3">C1q domain-containing protein</fullName>
    </recommendedName>
</protein>
<reference evidence="4" key="1">
    <citation type="journal article" date="2019" name="bioRxiv">
        <title>The Genome of the Zebra Mussel, Dreissena polymorpha: A Resource for Invasive Species Research.</title>
        <authorList>
            <person name="McCartney M.A."/>
            <person name="Auch B."/>
            <person name="Kono T."/>
            <person name="Mallez S."/>
            <person name="Zhang Y."/>
            <person name="Obille A."/>
            <person name="Becker A."/>
            <person name="Abrahante J.E."/>
            <person name="Garbe J."/>
            <person name="Badalamenti J.P."/>
            <person name="Herman A."/>
            <person name="Mangelson H."/>
            <person name="Liachko I."/>
            <person name="Sullivan S."/>
            <person name="Sone E.D."/>
            <person name="Koren S."/>
            <person name="Silverstein K.A.T."/>
            <person name="Beckman K.B."/>
            <person name="Gohl D.M."/>
        </authorList>
    </citation>
    <scope>NUCLEOTIDE SEQUENCE</scope>
    <source>
        <strain evidence="4">Duluth1</strain>
        <tissue evidence="4">Whole animal</tissue>
    </source>
</reference>
<keyword evidence="5" id="KW-1185">Reference proteome</keyword>
<organism evidence="4 5">
    <name type="scientific">Dreissena polymorpha</name>
    <name type="common">Zebra mussel</name>
    <name type="synonym">Mytilus polymorpha</name>
    <dbReference type="NCBI Taxonomy" id="45954"/>
    <lineage>
        <taxon>Eukaryota</taxon>
        <taxon>Metazoa</taxon>
        <taxon>Spiralia</taxon>
        <taxon>Lophotrochozoa</taxon>
        <taxon>Mollusca</taxon>
        <taxon>Bivalvia</taxon>
        <taxon>Autobranchia</taxon>
        <taxon>Heteroconchia</taxon>
        <taxon>Euheterodonta</taxon>
        <taxon>Imparidentia</taxon>
        <taxon>Neoheterodontei</taxon>
        <taxon>Myida</taxon>
        <taxon>Dreissenoidea</taxon>
        <taxon>Dreissenidae</taxon>
        <taxon>Dreissena</taxon>
    </lineage>
</organism>
<dbReference type="PANTHER" id="PTHR15427">
    <property type="entry name" value="EMILIN ELASTIN MICROFIBRIL INTERFACE-LOCATED PROTEIN ELASTIN MICROFIBRIL INTERFACER"/>
    <property type="match status" value="1"/>
</dbReference>
<dbReference type="InterPro" id="IPR001073">
    <property type="entry name" value="C1q_dom"/>
</dbReference>
<dbReference type="GO" id="GO:0005576">
    <property type="term" value="C:extracellular region"/>
    <property type="evidence" value="ECO:0007669"/>
    <property type="project" value="UniProtKB-SubCell"/>
</dbReference>
<dbReference type="InterPro" id="IPR050392">
    <property type="entry name" value="Collagen/C1q_domain"/>
</dbReference>
<sequence length="107" mass="11473">MRDTQQEHVANNQNIVFEKVVTNEGGGYHPNNGAFIAPESGFYVLSSSTMCATNGEVLAAMVHNGNIVTRMYCHGDGGRHDQGSQTVVVQMFAGDSAAVKNIDTVKK</sequence>
<dbReference type="Gene3D" id="2.60.120.40">
    <property type="match status" value="1"/>
</dbReference>
<proteinExistence type="predicted"/>
<evidence type="ECO:0000313" key="5">
    <source>
        <dbReference type="Proteomes" id="UP000828390"/>
    </source>
</evidence>